<dbReference type="RefSeq" id="WP_005628968.1">
    <property type="nucleotide sequence ID" value="NZ_AMRA01000085.1"/>
</dbReference>
<proteinExistence type="predicted"/>
<keyword evidence="2" id="KW-1185">Reference proteome</keyword>
<evidence type="ECO:0000313" key="1">
    <source>
        <dbReference type="EMBL" id="EKF23017.1"/>
    </source>
</evidence>
<dbReference type="STRING" id="1122247.GCA_000379865_01584"/>
<organism evidence="1 2">
    <name type="scientific">Mycolicibacterium hassiacum (strain DSM 44199 / CIP 105218 / JCM 12690 / 3849)</name>
    <name type="common">Mycobacterium hassiacum</name>
    <dbReference type="NCBI Taxonomy" id="1122247"/>
    <lineage>
        <taxon>Bacteria</taxon>
        <taxon>Bacillati</taxon>
        <taxon>Actinomycetota</taxon>
        <taxon>Actinomycetes</taxon>
        <taxon>Mycobacteriales</taxon>
        <taxon>Mycobacteriaceae</taxon>
        <taxon>Mycolicibacterium</taxon>
    </lineage>
</organism>
<protein>
    <submittedName>
        <fullName evidence="1">Uncharacterized protein</fullName>
    </submittedName>
</protein>
<name>K5BEH1_MYCHD</name>
<evidence type="ECO:0000313" key="2">
    <source>
        <dbReference type="Proteomes" id="UP000006265"/>
    </source>
</evidence>
<comment type="caution">
    <text evidence="1">The sequence shown here is derived from an EMBL/GenBank/DDBJ whole genome shotgun (WGS) entry which is preliminary data.</text>
</comment>
<dbReference type="OrthoDB" id="5187452at2"/>
<dbReference type="Proteomes" id="UP000006265">
    <property type="component" value="Unassembled WGS sequence"/>
</dbReference>
<gene>
    <name evidence="1" type="ORF">C731_3022</name>
</gene>
<dbReference type="PATRIC" id="fig|1122247.3.peg.2896"/>
<dbReference type="AlphaFoldDB" id="K5BEH1"/>
<sequence length="251" mass="26334">MDGVLLVLVLVAVVVLGAVVYGAMKTSAQRNAVALADAKADARRVIDRLGGQVLNLTGTDEASKQALADAAERYTAAGSQIEQATTVKQAQLAKESALEGLYYVRAARLAMGMDPGPDLEPLAGQRQAGVVTEERRVNFEGREIEASPTPSKRTPNYFPGGRVAGRPIPAGWYSEPWWKPALVAGAWGVGSVLLFDALFSGMHGTGYEQGLAQGFDQGFDQGYEQGLEAGGADFGGADFGGGDFDLDFGGF</sequence>
<reference evidence="1 2" key="1">
    <citation type="journal article" date="2012" name="J. Bacteriol.">
        <title>Genome sequence of Mycobacterium hassiacum DSM 44199, a rare source of heat-stable mycobacterial proteins.</title>
        <authorList>
            <person name="Tiago I."/>
            <person name="Maranha A."/>
            <person name="Mendes V."/>
            <person name="Alarico S."/>
            <person name="Moynihan P.J."/>
            <person name="Clarke A.J."/>
            <person name="Macedo-Ribeiro S."/>
            <person name="Pereira P.J."/>
            <person name="Empadinhas N."/>
        </authorList>
    </citation>
    <scope>NUCLEOTIDE SEQUENCE [LARGE SCALE GENOMIC DNA]</scope>
    <source>
        <strain evidence="2">DSM 44199 / CIP 105218 / JCM 12690 / 3849</strain>
    </source>
</reference>
<accession>K5BEH1</accession>
<dbReference type="eggNOG" id="ENOG502ZCEC">
    <property type="taxonomic scope" value="Bacteria"/>
</dbReference>
<dbReference type="EMBL" id="AMRA01000085">
    <property type="protein sequence ID" value="EKF23017.1"/>
    <property type="molecule type" value="Genomic_DNA"/>
</dbReference>